<sequence length="126" mass="12575">MATDLTETVGPPVGGTYLARVAARTTEYATVLWAVTVVALVLDGALTLVGIRLGLTELNPIAADLITSVGVLPALAALKGGAVGVGLAGWVVMPADYRGLVPAGLALPWVAAVVANVFSVGVVVLS</sequence>
<feature type="transmembrane region" description="Helical" evidence="1">
    <location>
        <begin position="105"/>
        <end position="125"/>
    </location>
</feature>
<dbReference type="GeneID" id="96954218"/>
<dbReference type="Proteomes" id="UP001596434">
    <property type="component" value="Unassembled WGS sequence"/>
</dbReference>
<keyword evidence="1" id="KW-0472">Membrane</keyword>
<comment type="caution">
    <text evidence="3">The sequence shown here is derived from an EMBL/GenBank/DDBJ whole genome shotgun (WGS) entry which is preliminary data.</text>
</comment>
<evidence type="ECO:0000313" key="3">
    <source>
        <dbReference type="EMBL" id="MFC7255843.1"/>
    </source>
</evidence>
<evidence type="ECO:0000256" key="1">
    <source>
        <dbReference type="SAM" id="Phobius"/>
    </source>
</evidence>
<keyword evidence="1" id="KW-1133">Transmembrane helix</keyword>
<feature type="transmembrane region" description="Helical" evidence="1">
    <location>
        <begin position="65"/>
        <end position="93"/>
    </location>
</feature>
<protein>
    <submittedName>
        <fullName evidence="3">DUF5658 family protein</fullName>
    </submittedName>
</protein>
<gene>
    <name evidence="3" type="ORF">ACFQKE_11165</name>
</gene>
<evidence type="ECO:0000313" key="4">
    <source>
        <dbReference type="Proteomes" id="UP001596434"/>
    </source>
</evidence>
<dbReference type="EMBL" id="JBHTAT010000001">
    <property type="protein sequence ID" value="MFC7255843.1"/>
    <property type="molecule type" value="Genomic_DNA"/>
</dbReference>
<keyword evidence="4" id="KW-1185">Reference proteome</keyword>
<dbReference type="AlphaFoldDB" id="A0ABD6A0P2"/>
<dbReference type="Pfam" id="PF18902">
    <property type="entry name" value="DUF5658"/>
    <property type="match status" value="1"/>
</dbReference>
<feature type="domain" description="DUF5658" evidence="2">
    <location>
        <begin position="36"/>
        <end position="114"/>
    </location>
</feature>
<evidence type="ECO:0000259" key="2">
    <source>
        <dbReference type="Pfam" id="PF18902"/>
    </source>
</evidence>
<proteinExistence type="predicted"/>
<accession>A0ABD6A0P2</accession>
<name>A0ABD6A0P2_9EURY</name>
<feature type="transmembrane region" description="Helical" evidence="1">
    <location>
        <begin position="31"/>
        <end position="53"/>
    </location>
</feature>
<organism evidence="3 4">
    <name type="scientific">Haloplanus litoreus</name>
    <dbReference type="NCBI Taxonomy" id="767515"/>
    <lineage>
        <taxon>Archaea</taxon>
        <taxon>Methanobacteriati</taxon>
        <taxon>Methanobacteriota</taxon>
        <taxon>Stenosarchaea group</taxon>
        <taxon>Halobacteria</taxon>
        <taxon>Halobacteriales</taxon>
        <taxon>Haloferacaceae</taxon>
        <taxon>Haloplanus</taxon>
    </lineage>
</organism>
<dbReference type="InterPro" id="IPR043717">
    <property type="entry name" value="DUF5658"/>
</dbReference>
<reference evidence="3 4" key="1">
    <citation type="journal article" date="2019" name="Int. J. Syst. Evol. Microbiol.">
        <title>The Global Catalogue of Microorganisms (GCM) 10K type strain sequencing project: providing services to taxonomists for standard genome sequencing and annotation.</title>
        <authorList>
            <consortium name="The Broad Institute Genomics Platform"/>
            <consortium name="The Broad Institute Genome Sequencing Center for Infectious Disease"/>
            <person name="Wu L."/>
            <person name="Ma J."/>
        </authorList>
    </citation>
    <scope>NUCLEOTIDE SEQUENCE [LARGE SCALE GENOMIC DNA]</scope>
    <source>
        <strain evidence="3 4">GX21</strain>
    </source>
</reference>
<keyword evidence="1" id="KW-0812">Transmembrane</keyword>
<dbReference type="RefSeq" id="WP_379704162.1">
    <property type="nucleotide sequence ID" value="NZ_JBHTAT010000001.1"/>
</dbReference>